<evidence type="ECO:0000256" key="3">
    <source>
        <dbReference type="ARBA" id="ARBA00022679"/>
    </source>
</evidence>
<accession>A0A4Y7TC65</accession>
<evidence type="ECO:0000313" key="8">
    <source>
        <dbReference type="EMBL" id="TEB31544.1"/>
    </source>
</evidence>
<feature type="domain" description="Aminotransferase class I/classII large" evidence="7">
    <location>
        <begin position="54"/>
        <end position="455"/>
    </location>
</feature>
<keyword evidence="9" id="KW-1185">Reference proteome</keyword>
<dbReference type="Gene3D" id="3.90.1150.10">
    <property type="entry name" value="Aspartate Aminotransferase, domain 1"/>
    <property type="match status" value="1"/>
</dbReference>
<evidence type="ECO:0000256" key="6">
    <source>
        <dbReference type="SAM" id="MobiDB-lite"/>
    </source>
</evidence>
<sequence>MSDGALSQKLSKALSSRDARLIRRRLPDPDASPSSFGSDREPSKSKSLNSQCLIDFTSNDYLSLTNSPHLRALFLRKLQNAPDVLGSGGSRLLVNGRAHAEFEKRMKAFFCRGSTGKNTENPARKPAALLFNSGFDANVGFFSCIPQPGDAIVYDEYIHASVHDGMRASRVESQLRLGFQHNSAPDLRRVLQSLRVSFTGESSKESQDNASAFAMGSRSVFVSVESLYSMDGTLSPLREFIDVMDEVFPLGNAYLIVDEAHSTGIYGPKGRGRVAQLGLEGRVLAKLHTFGKALGASGAVIVTTELIRDYLLNYARPLIYTTSQSYANVIAADASFDLLEDGTAERLTEHLFSLSAQLVSTLQPRLRSSKVPTSLLSLPSHLTASTPPSTPSSLSTLSPIIPLLTSHPRPLSAHLLSLGMNARPITWPTVPKGKGRVRVCLHAGNTSEEVERLVKGCVEWAEAVLRESGSSERQTEKAKPSMAIQPPPMSTQETIRAKEADMRLAKL</sequence>
<dbReference type="STRING" id="71717.A0A4Y7TC65"/>
<dbReference type="PANTHER" id="PTHR13693:SF77">
    <property type="entry name" value="8-AMINO-7-OXONONANOATE SYNTHASE"/>
    <property type="match status" value="1"/>
</dbReference>
<dbReference type="SUPFAM" id="SSF53383">
    <property type="entry name" value="PLP-dependent transferases"/>
    <property type="match status" value="1"/>
</dbReference>
<comment type="caution">
    <text evidence="8">The sequence shown here is derived from an EMBL/GenBank/DDBJ whole genome shotgun (WGS) entry which is preliminary data.</text>
</comment>
<evidence type="ECO:0000256" key="4">
    <source>
        <dbReference type="ARBA" id="ARBA00022898"/>
    </source>
</evidence>
<name>A0A4Y7TC65_COPMI</name>
<feature type="compositionally biased region" description="Basic and acidic residues" evidence="6">
    <location>
        <begin position="495"/>
        <end position="507"/>
    </location>
</feature>
<comment type="cofactor">
    <cofactor evidence="1 5">
        <name>pyridoxal 5'-phosphate</name>
        <dbReference type="ChEBI" id="CHEBI:597326"/>
    </cofactor>
</comment>
<evidence type="ECO:0000256" key="1">
    <source>
        <dbReference type="ARBA" id="ARBA00001933"/>
    </source>
</evidence>
<dbReference type="InterPro" id="IPR015421">
    <property type="entry name" value="PyrdxlP-dep_Trfase_major"/>
</dbReference>
<protein>
    <submittedName>
        <fullName evidence="8">PLP-dependent transferase</fullName>
    </submittedName>
</protein>
<feature type="compositionally biased region" description="Basic and acidic residues" evidence="6">
    <location>
        <begin position="469"/>
        <end position="479"/>
    </location>
</feature>
<dbReference type="Gene3D" id="3.40.640.10">
    <property type="entry name" value="Type I PLP-dependent aspartate aminotransferase-like (Major domain)"/>
    <property type="match status" value="1"/>
</dbReference>
<reference evidence="8 9" key="1">
    <citation type="journal article" date="2019" name="Nat. Ecol. Evol.">
        <title>Megaphylogeny resolves global patterns of mushroom evolution.</title>
        <authorList>
            <person name="Varga T."/>
            <person name="Krizsan K."/>
            <person name="Foldi C."/>
            <person name="Dima B."/>
            <person name="Sanchez-Garcia M."/>
            <person name="Sanchez-Ramirez S."/>
            <person name="Szollosi G.J."/>
            <person name="Szarkandi J.G."/>
            <person name="Papp V."/>
            <person name="Albert L."/>
            <person name="Andreopoulos W."/>
            <person name="Angelini C."/>
            <person name="Antonin V."/>
            <person name="Barry K.W."/>
            <person name="Bougher N.L."/>
            <person name="Buchanan P."/>
            <person name="Buyck B."/>
            <person name="Bense V."/>
            <person name="Catcheside P."/>
            <person name="Chovatia M."/>
            <person name="Cooper J."/>
            <person name="Damon W."/>
            <person name="Desjardin D."/>
            <person name="Finy P."/>
            <person name="Geml J."/>
            <person name="Haridas S."/>
            <person name="Hughes K."/>
            <person name="Justo A."/>
            <person name="Karasinski D."/>
            <person name="Kautmanova I."/>
            <person name="Kiss B."/>
            <person name="Kocsube S."/>
            <person name="Kotiranta H."/>
            <person name="LaButti K.M."/>
            <person name="Lechner B.E."/>
            <person name="Liimatainen K."/>
            <person name="Lipzen A."/>
            <person name="Lukacs Z."/>
            <person name="Mihaltcheva S."/>
            <person name="Morgado L.N."/>
            <person name="Niskanen T."/>
            <person name="Noordeloos M.E."/>
            <person name="Ohm R.A."/>
            <person name="Ortiz-Santana B."/>
            <person name="Ovrebo C."/>
            <person name="Racz N."/>
            <person name="Riley R."/>
            <person name="Savchenko A."/>
            <person name="Shiryaev A."/>
            <person name="Soop K."/>
            <person name="Spirin V."/>
            <person name="Szebenyi C."/>
            <person name="Tomsovsky M."/>
            <person name="Tulloss R.E."/>
            <person name="Uehling J."/>
            <person name="Grigoriev I.V."/>
            <person name="Vagvolgyi C."/>
            <person name="Papp T."/>
            <person name="Martin F.M."/>
            <person name="Miettinen O."/>
            <person name="Hibbett D.S."/>
            <person name="Nagy L.G."/>
        </authorList>
    </citation>
    <scope>NUCLEOTIDE SEQUENCE [LARGE SCALE GENOMIC DNA]</scope>
    <source>
        <strain evidence="8 9">FP101781</strain>
    </source>
</reference>
<dbReference type="PROSITE" id="PS00599">
    <property type="entry name" value="AA_TRANSFER_CLASS_2"/>
    <property type="match status" value="1"/>
</dbReference>
<comment type="similarity">
    <text evidence="2">Belongs to the class-II pyridoxal-phosphate-dependent aminotransferase family. BioF subfamily.</text>
</comment>
<dbReference type="AlphaFoldDB" id="A0A4Y7TC65"/>
<keyword evidence="4 5" id="KW-0663">Pyridoxal phosphate</keyword>
<dbReference type="GO" id="GO:0030170">
    <property type="term" value="F:pyridoxal phosphate binding"/>
    <property type="evidence" value="ECO:0007669"/>
    <property type="project" value="InterPro"/>
</dbReference>
<organism evidence="8 9">
    <name type="scientific">Coprinellus micaceus</name>
    <name type="common">Glistening ink-cap mushroom</name>
    <name type="synonym">Coprinus micaceus</name>
    <dbReference type="NCBI Taxonomy" id="71717"/>
    <lineage>
        <taxon>Eukaryota</taxon>
        <taxon>Fungi</taxon>
        <taxon>Dikarya</taxon>
        <taxon>Basidiomycota</taxon>
        <taxon>Agaricomycotina</taxon>
        <taxon>Agaricomycetes</taxon>
        <taxon>Agaricomycetidae</taxon>
        <taxon>Agaricales</taxon>
        <taxon>Agaricineae</taxon>
        <taxon>Psathyrellaceae</taxon>
        <taxon>Coprinellus</taxon>
    </lineage>
</organism>
<dbReference type="EMBL" id="QPFP01000018">
    <property type="protein sequence ID" value="TEB31544.1"/>
    <property type="molecule type" value="Genomic_DNA"/>
</dbReference>
<feature type="region of interest" description="Disordered" evidence="6">
    <location>
        <begin position="1"/>
        <end position="46"/>
    </location>
</feature>
<keyword evidence="3 8" id="KW-0808">Transferase</keyword>
<dbReference type="InterPro" id="IPR050087">
    <property type="entry name" value="AON_synthase_class-II"/>
</dbReference>
<dbReference type="PANTHER" id="PTHR13693">
    <property type="entry name" value="CLASS II AMINOTRANSFERASE/8-AMINO-7-OXONONANOATE SYNTHASE"/>
    <property type="match status" value="1"/>
</dbReference>
<evidence type="ECO:0000313" key="9">
    <source>
        <dbReference type="Proteomes" id="UP000298030"/>
    </source>
</evidence>
<dbReference type="InterPro" id="IPR015424">
    <property type="entry name" value="PyrdxlP-dep_Trfase"/>
</dbReference>
<feature type="compositionally biased region" description="Low complexity" evidence="6">
    <location>
        <begin position="1"/>
        <end position="14"/>
    </location>
</feature>
<evidence type="ECO:0000256" key="5">
    <source>
        <dbReference type="RuleBase" id="RU003693"/>
    </source>
</evidence>
<feature type="compositionally biased region" description="Basic and acidic residues" evidence="6">
    <location>
        <begin position="15"/>
        <end position="28"/>
    </location>
</feature>
<dbReference type="OrthoDB" id="2382073at2759"/>
<dbReference type="InterPro" id="IPR004839">
    <property type="entry name" value="Aminotransferase_I/II_large"/>
</dbReference>
<dbReference type="GO" id="GO:0016740">
    <property type="term" value="F:transferase activity"/>
    <property type="evidence" value="ECO:0007669"/>
    <property type="project" value="UniProtKB-KW"/>
</dbReference>
<dbReference type="InterPro" id="IPR015422">
    <property type="entry name" value="PyrdxlP-dep_Trfase_small"/>
</dbReference>
<dbReference type="Pfam" id="PF00155">
    <property type="entry name" value="Aminotran_1_2"/>
    <property type="match status" value="1"/>
</dbReference>
<evidence type="ECO:0000259" key="7">
    <source>
        <dbReference type="Pfam" id="PF00155"/>
    </source>
</evidence>
<dbReference type="Proteomes" id="UP000298030">
    <property type="component" value="Unassembled WGS sequence"/>
</dbReference>
<proteinExistence type="inferred from homology"/>
<dbReference type="GO" id="GO:0009102">
    <property type="term" value="P:biotin biosynthetic process"/>
    <property type="evidence" value="ECO:0007669"/>
    <property type="project" value="TreeGrafter"/>
</dbReference>
<gene>
    <name evidence="8" type="ORF">FA13DRAFT_1732383</name>
</gene>
<feature type="region of interest" description="Disordered" evidence="6">
    <location>
        <begin position="467"/>
        <end position="507"/>
    </location>
</feature>
<evidence type="ECO:0000256" key="2">
    <source>
        <dbReference type="ARBA" id="ARBA00010008"/>
    </source>
</evidence>
<dbReference type="InterPro" id="IPR001917">
    <property type="entry name" value="Aminotrans_II_pyridoxalP_BS"/>
</dbReference>